<evidence type="ECO:0000256" key="1">
    <source>
        <dbReference type="ARBA" id="ARBA00004123"/>
    </source>
</evidence>
<protein>
    <submittedName>
        <fullName evidence="7">P53 domain-containing protein</fullName>
    </submittedName>
</protein>
<evidence type="ECO:0000313" key="7">
    <source>
        <dbReference type="WBParaSite" id="MCU_001783-RA"/>
    </source>
</evidence>
<dbReference type="GO" id="GO:0003700">
    <property type="term" value="F:DNA-binding transcription factor activity"/>
    <property type="evidence" value="ECO:0007669"/>
    <property type="project" value="InterPro"/>
</dbReference>
<dbReference type="SUPFAM" id="SSF49417">
    <property type="entry name" value="p53-like transcription factors"/>
    <property type="match status" value="1"/>
</dbReference>
<feature type="domain" description="p53 DNA-binding" evidence="6">
    <location>
        <begin position="40"/>
        <end position="250"/>
    </location>
</feature>
<evidence type="ECO:0000256" key="5">
    <source>
        <dbReference type="SAM" id="MobiDB-lite"/>
    </source>
</evidence>
<proteinExistence type="predicted"/>
<dbReference type="InterPro" id="IPR011615">
    <property type="entry name" value="p53_DNA-bd"/>
</dbReference>
<dbReference type="AlphaFoldDB" id="A0A5K3EN87"/>
<feature type="compositionally biased region" description="Polar residues" evidence="5">
    <location>
        <begin position="299"/>
        <end position="308"/>
    </location>
</feature>
<comment type="subcellular location">
    <subcellularLocation>
        <location evidence="1">Nucleus</location>
    </subcellularLocation>
</comment>
<keyword evidence="3" id="KW-0804">Transcription</keyword>
<feature type="region of interest" description="Disordered" evidence="5">
    <location>
        <begin position="257"/>
        <end position="325"/>
    </location>
</feature>
<dbReference type="InterPro" id="IPR008967">
    <property type="entry name" value="p53-like_TF_DNA-bd_sf"/>
</dbReference>
<reference evidence="7" key="1">
    <citation type="submission" date="2019-11" db="UniProtKB">
        <authorList>
            <consortium name="WormBaseParasite"/>
        </authorList>
    </citation>
    <scope>IDENTIFICATION</scope>
</reference>
<dbReference type="Pfam" id="PF00870">
    <property type="entry name" value="P53"/>
    <property type="match status" value="1"/>
</dbReference>
<dbReference type="InterPro" id="IPR012346">
    <property type="entry name" value="p53/RUNT-type_TF_DNA-bd_sf"/>
</dbReference>
<keyword evidence="2" id="KW-0805">Transcription regulation</keyword>
<evidence type="ECO:0000259" key="6">
    <source>
        <dbReference type="Pfam" id="PF00870"/>
    </source>
</evidence>
<evidence type="ECO:0000256" key="2">
    <source>
        <dbReference type="ARBA" id="ARBA00023015"/>
    </source>
</evidence>
<dbReference type="WBParaSite" id="MCU_001783-RA">
    <property type="protein sequence ID" value="MCU_001783-RA"/>
    <property type="gene ID" value="MCU_001783"/>
</dbReference>
<name>A0A5K3EN87_MESCO</name>
<dbReference type="GO" id="GO:0005634">
    <property type="term" value="C:nucleus"/>
    <property type="evidence" value="ECO:0007669"/>
    <property type="project" value="UniProtKB-SubCell"/>
</dbReference>
<organism evidence="7">
    <name type="scientific">Mesocestoides corti</name>
    <name type="common">Flatworm</name>
    <dbReference type="NCBI Taxonomy" id="53468"/>
    <lineage>
        <taxon>Eukaryota</taxon>
        <taxon>Metazoa</taxon>
        <taxon>Spiralia</taxon>
        <taxon>Lophotrochozoa</taxon>
        <taxon>Platyhelminthes</taxon>
        <taxon>Cestoda</taxon>
        <taxon>Eucestoda</taxon>
        <taxon>Cyclophyllidea</taxon>
        <taxon>Mesocestoididae</taxon>
        <taxon>Mesocestoides</taxon>
    </lineage>
</organism>
<dbReference type="Gene3D" id="2.60.40.720">
    <property type="match status" value="1"/>
</dbReference>
<feature type="region of interest" description="Disordered" evidence="5">
    <location>
        <begin position="165"/>
        <end position="184"/>
    </location>
</feature>
<evidence type="ECO:0000256" key="3">
    <source>
        <dbReference type="ARBA" id="ARBA00023163"/>
    </source>
</evidence>
<evidence type="ECO:0000256" key="4">
    <source>
        <dbReference type="ARBA" id="ARBA00023242"/>
    </source>
</evidence>
<sequence length="397" mass="44671">MVEQVDHDASFDIYEVAQQLMTSSTHSRVLTDLQARFPARGQYDFHVDFENKGSRPDYRLFTEESGRRIIFVSRDRPFIMKAVFRLPLTPLNLYLRIIPLFKSHTREGEVVLRCANHERQHPAADAQYASRSFVNVQSPCACYCYLEKHLTVLVPVDRRRIAMGLGQHQSVDEPRTSQSSQSSYPMGHVSENLVCRIGCYTSCLGGQSRGAVELLVRLEELQSDPCKQPVVFGTDRVEVHCSSTPARDIRVYCQNAATTTPKRGSHHRRRGLSEPTIVDTASLSSPSYNKRPLALTGSAIENSSSQESDAAPRDSSKPSSPESVNLCVGGIKQRFYIVATRSKRMAAEFRLMDDSKAAFDGRRLSRTKFMTNREECKRAQQIVVEAHLTGTENHEPS</sequence>
<accession>A0A5K3EN87</accession>
<feature type="compositionally biased region" description="Polar residues" evidence="5">
    <location>
        <begin position="279"/>
        <end position="288"/>
    </location>
</feature>
<keyword evidence="4" id="KW-0539">Nucleus</keyword>
<dbReference type="GO" id="GO:0000976">
    <property type="term" value="F:transcription cis-regulatory region binding"/>
    <property type="evidence" value="ECO:0007669"/>
    <property type="project" value="InterPro"/>
</dbReference>